<dbReference type="Gene3D" id="3.40.50.150">
    <property type="entry name" value="Vaccinia Virus protein VP39"/>
    <property type="match status" value="1"/>
</dbReference>
<keyword evidence="1 4" id="KW-0489">Methyltransferase</keyword>
<dbReference type="CDD" id="cd02440">
    <property type="entry name" value="AdoMet_MTases"/>
    <property type="match status" value="1"/>
</dbReference>
<gene>
    <name evidence="4" type="ORF">GA0061100_101280</name>
</gene>
<dbReference type="STRING" id="52131.GA0061100_101280"/>
<evidence type="ECO:0000256" key="1">
    <source>
        <dbReference type="ARBA" id="ARBA00022603"/>
    </source>
</evidence>
<evidence type="ECO:0000313" key="4">
    <source>
        <dbReference type="EMBL" id="SCB08200.1"/>
    </source>
</evidence>
<keyword evidence="5" id="KW-1185">Reference proteome</keyword>
<reference evidence="5" key="1">
    <citation type="submission" date="2016-08" db="EMBL/GenBank/DDBJ databases">
        <authorList>
            <person name="Varghese N."/>
            <person name="Submissions Spin"/>
        </authorList>
    </citation>
    <scope>NUCLEOTIDE SEQUENCE [LARGE SCALE GENOMIC DNA]</scope>
    <source>
        <strain evidence="5">CCBAU 57015</strain>
    </source>
</reference>
<organism evidence="4 5">
    <name type="scientific">Rhizobium hainanense</name>
    <dbReference type="NCBI Taxonomy" id="52131"/>
    <lineage>
        <taxon>Bacteria</taxon>
        <taxon>Pseudomonadati</taxon>
        <taxon>Pseudomonadota</taxon>
        <taxon>Alphaproteobacteria</taxon>
        <taxon>Hyphomicrobiales</taxon>
        <taxon>Rhizobiaceae</taxon>
        <taxon>Rhizobium/Agrobacterium group</taxon>
        <taxon>Rhizobium</taxon>
    </lineage>
</organism>
<dbReference type="InterPro" id="IPR041698">
    <property type="entry name" value="Methyltransf_25"/>
</dbReference>
<evidence type="ECO:0000313" key="5">
    <source>
        <dbReference type="Proteomes" id="UP000186228"/>
    </source>
</evidence>
<dbReference type="RefSeq" id="WP_075850833.1">
    <property type="nucleotide sequence ID" value="NZ_FMAC01000001.1"/>
</dbReference>
<dbReference type="InterPro" id="IPR029063">
    <property type="entry name" value="SAM-dependent_MTases_sf"/>
</dbReference>
<dbReference type="OrthoDB" id="9804312at2"/>
<dbReference type="PANTHER" id="PTHR43861:SF1">
    <property type="entry name" value="TRANS-ACONITATE 2-METHYLTRANSFERASE"/>
    <property type="match status" value="1"/>
</dbReference>
<dbReference type="AlphaFoldDB" id="A0A1C3TY85"/>
<name>A0A1C3TY85_9HYPH</name>
<dbReference type="SUPFAM" id="SSF53335">
    <property type="entry name" value="S-adenosyl-L-methionine-dependent methyltransferases"/>
    <property type="match status" value="1"/>
</dbReference>
<proteinExistence type="predicted"/>
<evidence type="ECO:0000256" key="2">
    <source>
        <dbReference type="ARBA" id="ARBA00022679"/>
    </source>
</evidence>
<dbReference type="Proteomes" id="UP000186228">
    <property type="component" value="Unassembled WGS sequence"/>
</dbReference>
<dbReference type="Pfam" id="PF13649">
    <property type="entry name" value="Methyltransf_25"/>
    <property type="match status" value="1"/>
</dbReference>
<accession>A0A1C3TY85</accession>
<protein>
    <submittedName>
        <fullName evidence="4">Methyltransferase domain-containing protein</fullName>
    </submittedName>
</protein>
<dbReference type="GO" id="GO:0008168">
    <property type="term" value="F:methyltransferase activity"/>
    <property type="evidence" value="ECO:0007669"/>
    <property type="project" value="UniProtKB-KW"/>
</dbReference>
<dbReference type="PANTHER" id="PTHR43861">
    <property type="entry name" value="TRANS-ACONITATE 2-METHYLTRANSFERASE-RELATED"/>
    <property type="match status" value="1"/>
</dbReference>
<dbReference type="GO" id="GO:0032259">
    <property type="term" value="P:methylation"/>
    <property type="evidence" value="ECO:0007669"/>
    <property type="project" value="UniProtKB-KW"/>
</dbReference>
<dbReference type="EMBL" id="FMAC01000001">
    <property type="protein sequence ID" value="SCB08200.1"/>
    <property type="molecule type" value="Genomic_DNA"/>
</dbReference>
<feature type="domain" description="Methyltransferase" evidence="3">
    <location>
        <begin position="42"/>
        <end position="130"/>
    </location>
</feature>
<sequence>MSTDPTSSFYTDNAALYAARDRNLPRKRLDAFLDALPAGAPILELGCGGGQDAAYMLSRGFDVTPTDGSAELAREAESRIGRPVRIMRFEALDATEAFGGVWAEASLLHVPRSVLPDVFDRILRALKKGGIFHASFKAGEAEGHDKFGRYYNYPSAAWLEAMLSAGGWKDIIMTEADGGGFDGEPTRWLHVKARK</sequence>
<keyword evidence="2 4" id="KW-0808">Transferase</keyword>
<evidence type="ECO:0000259" key="3">
    <source>
        <dbReference type="Pfam" id="PF13649"/>
    </source>
</evidence>